<evidence type="ECO:0008006" key="10">
    <source>
        <dbReference type="Google" id="ProtNLM"/>
    </source>
</evidence>
<dbReference type="PANTHER" id="PTHR15296:SF2">
    <property type="entry name" value="SMALL INTEGRAL MEMBRANE PROTEIN 24"/>
    <property type="match status" value="1"/>
</dbReference>
<gene>
    <name evidence="8" type="ORF">GDO78_013796</name>
</gene>
<dbReference type="OrthoDB" id="8893098at2759"/>
<dbReference type="PANTHER" id="PTHR15296">
    <property type="entry name" value="MEMBRANE-ASSOCIATED PROTEIN MAP17"/>
    <property type="match status" value="1"/>
</dbReference>
<dbReference type="Proteomes" id="UP000770717">
    <property type="component" value="Unassembled WGS sequence"/>
</dbReference>
<keyword evidence="2 7" id="KW-0812">Transmembrane</keyword>
<evidence type="ECO:0000256" key="2">
    <source>
        <dbReference type="ARBA" id="ARBA00022692"/>
    </source>
</evidence>
<reference evidence="8" key="1">
    <citation type="thesis" date="2020" institute="ProQuest LLC" country="789 East Eisenhower Parkway, Ann Arbor, MI, USA">
        <title>Comparative Genomics and Chromosome Evolution.</title>
        <authorList>
            <person name="Mudd A.B."/>
        </authorList>
    </citation>
    <scope>NUCLEOTIDE SEQUENCE</scope>
    <source>
        <strain evidence="8">HN-11 Male</strain>
        <tissue evidence="8">Kidney and liver</tissue>
    </source>
</reference>
<dbReference type="Pfam" id="PF15807">
    <property type="entry name" value="MAP17"/>
    <property type="match status" value="1"/>
</dbReference>
<dbReference type="EMBL" id="WNTK01000117">
    <property type="protein sequence ID" value="KAG9471681.1"/>
    <property type="molecule type" value="Genomic_DNA"/>
</dbReference>
<organism evidence="8 9">
    <name type="scientific">Eleutherodactylus coqui</name>
    <name type="common">Puerto Rican coqui</name>
    <dbReference type="NCBI Taxonomy" id="57060"/>
    <lineage>
        <taxon>Eukaryota</taxon>
        <taxon>Metazoa</taxon>
        <taxon>Chordata</taxon>
        <taxon>Craniata</taxon>
        <taxon>Vertebrata</taxon>
        <taxon>Euteleostomi</taxon>
        <taxon>Amphibia</taxon>
        <taxon>Batrachia</taxon>
        <taxon>Anura</taxon>
        <taxon>Neobatrachia</taxon>
        <taxon>Hyloidea</taxon>
        <taxon>Eleutherodactylidae</taxon>
        <taxon>Eleutherodactylinae</taxon>
        <taxon>Eleutherodactylus</taxon>
        <taxon>Eleutherodactylus</taxon>
    </lineage>
</organism>
<evidence type="ECO:0000256" key="5">
    <source>
        <dbReference type="ARBA" id="ARBA00049650"/>
    </source>
</evidence>
<protein>
    <recommendedName>
        <fullName evidence="10">Small integral membrane protein 24</fullName>
    </recommendedName>
</protein>
<evidence type="ECO:0000313" key="9">
    <source>
        <dbReference type="Proteomes" id="UP000770717"/>
    </source>
</evidence>
<accession>A0A8J6JXB3</accession>
<dbReference type="InterPro" id="IPR031627">
    <property type="entry name" value="PDZK1IP1/SMIM24"/>
</dbReference>
<proteinExistence type="inferred from homology"/>
<feature type="compositionally biased region" description="Basic and acidic residues" evidence="6">
    <location>
        <begin position="108"/>
        <end position="122"/>
    </location>
</feature>
<evidence type="ECO:0000256" key="3">
    <source>
        <dbReference type="ARBA" id="ARBA00022989"/>
    </source>
</evidence>
<evidence type="ECO:0000256" key="6">
    <source>
        <dbReference type="SAM" id="MobiDB-lite"/>
    </source>
</evidence>
<comment type="subcellular location">
    <subcellularLocation>
        <location evidence="1">Membrane</location>
        <topology evidence="1">Single-pass membrane protein</topology>
    </subcellularLocation>
</comment>
<evidence type="ECO:0000256" key="4">
    <source>
        <dbReference type="ARBA" id="ARBA00023136"/>
    </source>
</evidence>
<feature type="transmembrane region" description="Helical" evidence="7">
    <location>
        <begin position="35"/>
        <end position="58"/>
    </location>
</feature>
<evidence type="ECO:0000256" key="1">
    <source>
        <dbReference type="ARBA" id="ARBA00004167"/>
    </source>
</evidence>
<evidence type="ECO:0000313" key="8">
    <source>
        <dbReference type="EMBL" id="KAG9471681.1"/>
    </source>
</evidence>
<dbReference type="AlphaFoldDB" id="A0A8J6JXB3"/>
<keyword evidence="4 7" id="KW-0472">Membrane</keyword>
<name>A0A8J6JXB3_ELECQ</name>
<dbReference type="GO" id="GO:0016020">
    <property type="term" value="C:membrane"/>
    <property type="evidence" value="ECO:0007669"/>
    <property type="project" value="UniProtKB-SubCell"/>
</dbReference>
<keyword evidence="9" id="KW-1185">Reference proteome</keyword>
<sequence length="122" mass="13608">MTAAGTIVAGLLFAVSTNAQKDVRQESSSSGSAGLQPWLLGLTAMVVFLFIVFLLLIVNRLWCKKKRGDDEEDRAARVQMNVYDNEALEEEMDNKLKTHEKNKKAKGKWMEGEGDESRVTAM</sequence>
<comment type="similarity">
    <text evidence="5">Belongs to the PDZK1-interacting protein 1/SMIM24 family.</text>
</comment>
<keyword evidence="3 7" id="KW-1133">Transmembrane helix</keyword>
<feature type="region of interest" description="Disordered" evidence="6">
    <location>
        <begin position="91"/>
        <end position="122"/>
    </location>
</feature>
<evidence type="ECO:0000256" key="7">
    <source>
        <dbReference type="SAM" id="Phobius"/>
    </source>
</evidence>
<comment type="caution">
    <text evidence="8">The sequence shown here is derived from an EMBL/GenBank/DDBJ whole genome shotgun (WGS) entry which is preliminary data.</text>
</comment>